<keyword evidence="1" id="KW-0732">Signal</keyword>
<organism evidence="2 3">
    <name type="scientific">Amycolatopsis speibonae</name>
    <dbReference type="NCBI Taxonomy" id="1450224"/>
    <lineage>
        <taxon>Bacteria</taxon>
        <taxon>Bacillati</taxon>
        <taxon>Actinomycetota</taxon>
        <taxon>Actinomycetes</taxon>
        <taxon>Pseudonocardiales</taxon>
        <taxon>Pseudonocardiaceae</taxon>
        <taxon>Amycolatopsis</taxon>
    </lineage>
</organism>
<evidence type="ECO:0000313" key="3">
    <source>
        <dbReference type="Proteomes" id="UP001595645"/>
    </source>
</evidence>
<comment type="caution">
    <text evidence="2">The sequence shown here is derived from an EMBL/GenBank/DDBJ whole genome shotgun (WGS) entry which is preliminary data.</text>
</comment>
<dbReference type="Proteomes" id="UP001595645">
    <property type="component" value="Unassembled WGS sequence"/>
</dbReference>
<name>A0ABV7PA55_9PSEU</name>
<evidence type="ECO:0000256" key="1">
    <source>
        <dbReference type="SAM" id="SignalP"/>
    </source>
</evidence>
<feature type="signal peptide" evidence="1">
    <location>
        <begin position="1"/>
        <end position="30"/>
    </location>
</feature>
<protein>
    <submittedName>
        <fullName evidence="2">Uncharacterized protein</fullName>
    </submittedName>
</protein>
<evidence type="ECO:0000313" key="2">
    <source>
        <dbReference type="EMBL" id="MFC3456035.1"/>
    </source>
</evidence>
<accession>A0ABV7PA55</accession>
<gene>
    <name evidence="2" type="ORF">ACFOSH_41945</name>
</gene>
<dbReference type="EMBL" id="JBHRWK010000109">
    <property type="protein sequence ID" value="MFC3456035.1"/>
    <property type="molecule type" value="Genomic_DNA"/>
</dbReference>
<sequence length="165" mass="16970">MFRHATRKTAAAALLLAGLSVVAIPTPAVATPNTCGGVVSDYTGTVLPPVPFTGFLTVVIENVNYKYPISITSQAPNSNLLQVNATLPSGDEVSSVGGFTLDVDTLGKGMIRFPSPTGSGRSVNIVCSSLLGTPTTRVTKMIGKMTDPTVANSTSGDFNVSRPGI</sequence>
<keyword evidence="3" id="KW-1185">Reference proteome</keyword>
<reference evidence="3" key="1">
    <citation type="journal article" date="2019" name="Int. J. Syst. Evol. Microbiol.">
        <title>The Global Catalogue of Microorganisms (GCM) 10K type strain sequencing project: providing services to taxonomists for standard genome sequencing and annotation.</title>
        <authorList>
            <consortium name="The Broad Institute Genomics Platform"/>
            <consortium name="The Broad Institute Genome Sequencing Center for Infectious Disease"/>
            <person name="Wu L."/>
            <person name="Ma J."/>
        </authorList>
    </citation>
    <scope>NUCLEOTIDE SEQUENCE [LARGE SCALE GENOMIC DNA]</scope>
    <source>
        <strain evidence="3">CGMCC 4.7676</strain>
    </source>
</reference>
<feature type="chain" id="PRO_5045926853" evidence="1">
    <location>
        <begin position="31"/>
        <end position="165"/>
    </location>
</feature>
<dbReference type="RefSeq" id="WP_378247024.1">
    <property type="nucleotide sequence ID" value="NZ_JBHRWK010000109.1"/>
</dbReference>
<proteinExistence type="predicted"/>